<feature type="transmembrane region" description="Helical" evidence="1">
    <location>
        <begin position="7"/>
        <end position="28"/>
    </location>
</feature>
<dbReference type="AlphaFoldDB" id="F4PN34"/>
<dbReference type="EMBL" id="GL883008">
    <property type="protein sequence ID" value="EGG23724.1"/>
    <property type="molecule type" value="Genomic_DNA"/>
</dbReference>
<keyword evidence="3" id="KW-1185">Reference proteome</keyword>
<gene>
    <name evidence="2" type="ORF">DFA_05858</name>
</gene>
<evidence type="ECO:0008006" key="4">
    <source>
        <dbReference type="Google" id="ProtNLM"/>
    </source>
</evidence>
<dbReference type="Proteomes" id="UP000007797">
    <property type="component" value="Unassembled WGS sequence"/>
</dbReference>
<dbReference type="OMA" id="SYSSYWY"/>
<protein>
    <recommendedName>
        <fullName evidence="4">Transmembrane protein</fullName>
    </recommendedName>
</protein>
<evidence type="ECO:0000313" key="2">
    <source>
        <dbReference type="EMBL" id="EGG23724.1"/>
    </source>
</evidence>
<dbReference type="GeneID" id="14875196"/>
<organism evidence="2 3">
    <name type="scientific">Cavenderia fasciculata</name>
    <name type="common">Slime mold</name>
    <name type="synonym">Dictyostelium fasciculatum</name>
    <dbReference type="NCBI Taxonomy" id="261658"/>
    <lineage>
        <taxon>Eukaryota</taxon>
        <taxon>Amoebozoa</taxon>
        <taxon>Evosea</taxon>
        <taxon>Eumycetozoa</taxon>
        <taxon>Dictyostelia</taxon>
        <taxon>Acytosteliales</taxon>
        <taxon>Cavenderiaceae</taxon>
        <taxon>Cavenderia</taxon>
    </lineage>
</organism>
<proteinExistence type="predicted"/>
<feature type="transmembrane region" description="Helical" evidence="1">
    <location>
        <begin position="119"/>
        <end position="143"/>
    </location>
</feature>
<feature type="transmembrane region" description="Helical" evidence="1">
    <location>
        <begin position="185"/>
        <end position="205"/>
    </location>
</feature>
<evidence type="ECO:0000313" key="3">
    <source>
        <dbReference type="Proteomes" id="UP000007797"/>
    </source>
</evidence>
<dbReference type="InterPro" id="IPR040291">
    <property type="entry name" value="DDB_G0287341-like"/>
</dbReference>
<evidence type="ECO:0000256" key="1">
    <source>
        <dbReference type="SAM" id="Phobius"/>
    </source>
</evidence>
<accession>F4PN34</accession>
<reference evidence="3" key="1">
    <citation type="journal article" date="2011" name="Genome Res.">
        <title>Phylogeny-wide analysis of social amoeba genomes highlights ancient origins for complex intercellular communication.</title>
        <authorList>
            <person name="Heidel A.J."/>
            <person name="Lawal H.M."/>
            <person name="Felder M."/>
            <person name="Schilde C."/>
            <person name="Helps N.R."/>
            <person name="Tunggal B."/>
            <person name="Rivero F."/>
            <person name="John U."/>
            <person name="Schleicher M."/>
            <person name="Eichinger L."/>
            <person name="Platzer M."/>
            <person name="Noegel A.A."/>
            <person name="Schaap P."/>
            <person name="Gloeckner G."/>
        </authorList>
    </citation>
    <scope>NUCLEOTIDE SEQUENCE [LARGE SCALE GENOMIC DNA]</scope>
    <source>
        <strain evidence="3">SH3</strain>
    </source>
</reference>
<feature type="transmembrane region" description="Helical" evidence="1">
    <location>
        <begin position="81"/>
        <end position="107"/>
    </location>
</feature>
<dbReference type="RefSeq" id="XP_004361575.1">
    <property type="nucleotide sequence ID" value="XM_004361518.1"/>
</dbReference>
<keyword evidence="1" id="KW-0472">Membrane</keyword>
<sequence length="208" mass="23033">MHKPNICVLITLILAWILLIVAFASYWYQSGTNTDNGDSYTLFKHDGFKFCNMNGDCDSDSYPSSYKKANKNTLNIFNASLAFTVLSWIVTSVTILFVFLSLANILSKIPLPLGMIVKFLPIVALVFALLAMFIFIGVGNASYQDCKKNLSDFVCDDQKDNGVYDFVKYEDNNGVVDYHAPTTGWATVVVSSGLLLLASILNVLMGKY</sequence>
<dbReference type="OrthoDB" id="20709at2759"/>
<dbReference type="KEGG" id="dfa:DFA_05858"/>
<dbReference type="PANTHER" id="PTHR35202">
    <property type="entry name" value="TRANSMEMBRANE PROTEIN-RELATED"/>
    <property type="match status" value="1"/>
</dbReference>
<dbReference type="PANTHER" id="PTHR35202:SF2">
    <property type="entry name" value="TRANSMEMBRANE PROTEIN"/>
    <property type="match status" value="1"/>
</dbReference>
<name>F4PN34_CACFS</name>
<keyword evidence="1" id="KW-1133">Transmembrane helix</keyword>
<keyword evidence="1" id="KW-0812">Transmembrane</keyword>